<dbReference type="Gene3D" id="2.60.120.200">
    <property type="match status" value="1"/>
</dbReference>
<dbReference type="HOGENOM" id="CLU_016972_1_1_1"/>
<dbReference type="AlphaFoldDB" id="A0A0C9WIC8"/>
<dbReference type="CDD" id="cd02181">
    <property type="entry name" value="GH16_fungal_Lam16A_glucanase"/>
    <property type="match status" value="1"/>
</dbReference>
<keyword evidence="1" id="KW-0732">Signal</keyword>
<name>A0A0C9WIC8_9AGAR</name>
<dbReference type="InterPro" id="IPR000757">
    <property type="entry name" value="Beta-glucanase-like"/>
</dbReference>
<proteinExistence type="predicted"/>
<feature type="signal peptide" evidence="1">
    <location>
        <begin position="1"/>
        <end position="20"/>
    </location>
</feature>
<organism evidence="3 4">
    <name type="scientific">Laccaria amethystina LaAM-08-1</name>
    <dbReference type="NCBI Taxonomy" id="1095629"/>
    <lineage>
        <taxon>Eukaryota</taxon>
        <taxon>Fungi</taxon>
        <taxon>Dikarya</taxon>
        <taxon>Basidiomycota</taxon>
        <taxon>Agaricomycotina</taxon>
        <taxon>Agaricomycetes</taxon>
        <taxon>Agaricomycetidae</taxon>
        <taxon>Agaricales</taxon>
        <taxon>Agaricineae</taxon>
        <taxon>Hydnangiaceae</taxon>
        <taxon>Laccaria</taxon>
    </lineage>
</organism>
<keyword evidence="4" id="KW-1185">Reference proteome</keyword>
<evidence type="ECO:0000313" key="3">
    <source>
        <dbReference type="EMBL" id="KIJ92719.1"/>
    </source>
</evidence>
<protein>
    <submittedName>
        <fullName evidence="3">Glycoside hydrolase family 16 protein</fullName>
    </submittedName>
</protein>
<dbReference type="InterPro" id="IPR013320">
    <property type="entry name" value="ConA-like_dom_sf"/>
</dbReference>
<evidence type="ECO:0000259" key="2">
    <source>
        <dbReference type="PROSITE" id="PS51762"/>
    </source>
</evidence>
<dbReference type="Proteomes" id="UP000054477">
    <property type="component" value="Unassembled WGS sequence"/>
</dbReference>
<dbReference type="Pfam" id="PF26113">
    <property type="entry name" value="GH16_XgeA"/>
    <property type="match status" value="1"/>
</dbReference>
<gene>
    <name evidence="3" type="ORF">K443DRAFT_685088</name>
</gene>
<reference evidence="4" key="2">
    <citation type="submission" date="2015-01" db="EMBL/GenBank/DDBJ databases">
        <title>Evolutionary Origins and Diversification of the Mycorrhizal Mutualists.</title>
        <authorList>
            <consortium name="DOE Joint Genome Institute"/>
            <consortium name="Mycorrhizal Genomics Consortium"/>
            <person name="Kohler A."/>
            <person name="Kuo A."/>
            <person name="Nagy L.G."/>
            <person name="Floudas D."/>
            <person name="Copeland A."/>
            <person name="Barry K.W."/>
            <person name="Cichocki N."/>
            <person name="Veneault-Fourrey C."/>
            <person name="LaButti K."/>
            <person name="Lindquist E.A."/>
            <person name="Lipzen A."/>
            <person name="Lundell T."/>
            <person name="Morin E."/>
            <person name="Murat C."/>
            <person name="Riley R."/>
            <person name="Ohm R."/>
            <person name="Sun H."/>
            <person name="Tunlid A."/>
            <person name="Henrissat B."/>
            <person name="Grigoriev I.V."/>
            <person name="Hibbett D.S."/>
            <person name="Martin F."/>
        </authorList>
    </citation>
    <scope>NUCLEOTIDE SEQUENCE [LARGE SCALE GENOMIC DNA]</scope>
    <source>
        <strain evidence="4">LaAM-08-1</strain>
    </source>
</reference>
<dbReference type="InterPro" id="IPR050546">
    <property type="entry name" value="Glycosyl_Hydrlase_16"/>
</dbReference>
<dbReference type="SUPFAM" id="SSF49899">
    <property type="entry name" value="Concanavalin A-like lectins/glucanases"/>
    <property type="match status" value="1"/>
</dbReference>
<feature type="chain" id="PRO_5002205979" evidence="1">
    <location>
        <begin position="21"/>
        <end position="337"/>
    </location>
</feature>
<dbReference type="PANTHER" id="PTHR10963">
    <property type="entry name" value="GLYCOSYL HYDROLASE-RELATED"/>
    <property type="match status" value="1"/>
</dbReference>
<dbReference type="PANTHER" id="PTHR10963:SF24">
    <property type="entry name" value="GLYCOSIDASE C21B10.07-RELATED"/>
    <property type="match status" value="1"/>
</dbReference>
<evidence type="ECO:0000256" key="1">
    <source>
        <dbReference type="SAM" id="SignalP"/>
    </source>
</evidence>
<dbReference type="EMBL" id="KN838890">
    <property type="protein sequence ID" value="KIJ92719.1"/>
    <property type="molecule type" value="Genomic_DNA"/>
</dbReference>
<dbReference type="PROSITE" id="PS51762">
    <property type="entry name" value="GH16_2"/>
    <property type="match status" value="1"/>
</dbReference>
<keyword evidence="3" id="KW-0378">Hydrolase</keyword>
<accession>A0A0C9WIC8</accession>
<dbReference type="STRING" id="1095629.A0A0C9WIC8"/>
<feature type="domain" description="GH16" evidence="2">
    <location>
        <begin position="38"/>
        <end position="286"/>
    </location>
</feature>
<evidence type="ECO:0000313" key="4">
    <source>
        <dbReference type="Proteomes" id="UP000054477"/>
    </source>
</evidence>
<dbReference type="GO" id="GO:0009251">
    <property type="term" value="P:glucan catabolic process"/>
    <property type="evidence" value="ECO:0007669"/>
    <property type="project" value="TreeGrafter"/>
</dbReference>
<sequence>MRLFASVALFALSPLPLVLGATYLLTDNIVGKTFYNSFDWEAIPDPTHGRVNYVNSATSSSQNLTFATSDTFILRTDYKTVLDPNGPGRNSVRIRSKKTYTTHVAVFNMRHMPQGCGTWPAVWETDGANWPSGGEIDILEGVNDQPPDLVSIHTSPGCTMPSSRTMTGTPTFLDCQTGANGNAGCGVKMSTTLSYGPAFNKVGGGWYVIERSPTYMKVWFWSRRDTSVPNEVANGGQYVNPDTWGTPVAYFPNTSCDFPSHFDAHNIIINLTLCGDWAGATYGQTSCPSTCVNYVNNNPSAFSDAYFDFASVRVYGAAVPATKRGIDVHGRAHRREF</sequence>
<dbReference type="GO" id="GO:0004553">
    <property type="term" value="F:hydrolase activity, hydrolyzing O-glycosyl compounds"/>
    <property type="evidence" value="ECO:0007669"/>
    <property type="project" value="InterPro"/>
</dbReference>
<dbReference type="OrthoDB" id="192832at2759"/>
<reference evidence="3 4" key="1">
    <citation type="submission" date="2014-04" db="EMBL/GenBank/DDBJ databases">
        <authorList>
            <consortium name="DOE Joint Genome Institute"/>
            <person name="Kuo A."/>
            <person name="Kohler A."/>
            <person name="Nagy L.G."/>
            <person name="Floudas D."/>
            <person name="Copeland A."/>
            <person name="Barry K.W."/>
            <person name="Cichocki N."/>
            <person name="Veneault-Fourrey C."/>
            <person name="LaButti K."/>
            <person name="Lindquist E.A."/>
            <person name="Lipzen A."/>
            <person name="Lundell T."/>
            <person name="Morin E."/>
            <person name="Murat C."/>
            <person name="Sun H."/>
            <person name="Tunlid A."/>
            <person name="Henrissat B."/>
            <person name="Grigoriev I.V."/>
            <person name="Hibbett D.S."/>
            <person name="Martin F."/>
            <person name="Nordberg H.P."/>
            <person name="Cantor M.N."/>
            <person name="Hua S.X."/>
        </authorList>
    </citation>
    <scope>NUCLEOTIDE SEQUENCE [LARGE SCALE GENOMIC DNA]</scope>
    <source>
        <strain evidence="3 4">LaAM-08-1</strain>
    </source>
</reference>